<protein>
    <recommendedName>
        <fullName evidence="3">F-box domain-containing protein</fullName>
    </recommendedName>
</protein>
<gene>
    <name evidence="1" type="ORF">QBC33DRAFT_513950</name>
</gene>
<dbReference type="InterPro" id="IPR036047">
    <property type="entry name" value="F-box-like_dom_sf"/>
</dbReference>
<dbReference type="RefSeq" id="XP_060284546.1">
    <property type="nucleotide sequence ID" value="XM_060426021.1"/>
</dbReference>
<accession>A0AAJ0C3C6</accession>
<reference evidence="1" key="1">
    <citation type="submission" date="2023-06" db="EMBL/GenBank/DDBJ databases">
        <title>Genome-scale phylogeny and comparative genomics of the fungal order Sordariales.</title>
        <authorList>
            <consortium name="Lawrence Berkeley National Laboratory"/>
            <person name="Hensen N."/>
            <person name="Bonometti L."/>
            <person name="Westerberg I."/>
            <person name="Brannstrom I.O."/>
            <person name="Guillou S."/>
            <person name="Cros-Aarteil S."/>
            <person name="Calhoun S."/>
            <person name="Haridas S."/>
            <person name="Kuo A."/>
            <person name="Mondo S."/>
            <person name="Pangilinan J."/>
            <person name="Riley R."/>
            <person name="Labutti K."/>
            <person name="Andreopoulos B."/>
            <person name="Lipzen A."/>
            <person name="Chen C."/>
            <person name="Yanf M."/>
            <person name="Daum C."/>
            <person name="Ng V."/>
            <person name="Clum A."/>
            <person name="Steindorff A."/>
            <person name="Ohm R."/>
            <person name="Martin F."/>
            <person name="Silar P."/>
            <person name="Natvig D."/>
            <person name="Lalanne C."/>
            <person name="Gautier V."/>
            <person name="Ament-Velasquez S.L."/>
            <person name="Kruys A."/>
            <person name="Hutchinson M.I."/>
            <person name="Powell A.J."/>
            <person name="Barry K."/>
            <person name="Miller A.N."/>
            <person name="Grigoriev I.V."/>
            <person name="Debuchy R."/>
            <person name="Gladieux P."/>
            <person name="Thoren M.H."/>
            <person name="Johannesson H."/>
        </authorList>
    </citation>
    <scope>NUCLEOTIDE SEQUENCE</scope>
    <source>
        <strain evidence="1">8032-3</strain>
    </source>
</reference>
<name>A0AAJ0C3C6_9PEZI</name>
<keyword evidence="2" id="KW-1185">Reference proteome</keyword>
<dbReference type="Proteomes" id="UP001244011">
    <property type="component" value="Unassembled WGS sequence"/>
</dbReference>
<dbReference type="SUPFAM" id="SSF81383">
    <property type="entry name" value="F-box domain"/>
    <property type="match status" value="1"/>
</dbReference>
<dbReference type="GeneID" id="85309208"/>
<proteinExistence type="predicted"/>
<dbReference type="EMBL" id="MU839005">
    <property type="protein sequence ID" value="KAK1768333.1"/>
    <property type="molecule type" value="Genomic_DNA"/>
</dbReference>
<sequence>MAAILDQHPPIERLSFDVFNLIAHYLRPSDLVNLCRVSGNFNQLFQPMLHKDWQFAWPPNGKKGRYDGQALLGLDFDDNIVSLHLQMWARRGANCSWPIAMKKKQRSEFLRRLKSCPTFSSLSLTQIRASHDRNPSEGHLPWFQSMVAGFKNLKSLSLVGPGFREAPAVAELIIASPGLRKLEVTNLVGTSHEMQVPLAVCAERVTSFWSHVLRIVSDRLLSSDTAGTRRDGEPFLRLSEFAVDEMAEVDFSTLTDLRALRTLTLRQMDYNDYRLPSCAWYFIPAAGLCSLRVGNVTEKAVALMRHLCSIQPPCLRDIGISGSYSADSLLESIPNHPWRTLDIMADRLIHSHKPLKLDGSEACAPTLERVSSSWLHHPQITLENHIKPCINLRFVTVRLLILGYVELPHPDKLATLAARVFLSHEARLKEKQLASKLNHVTFLYLITPNDGPAMRQEHVFYRTWDPSVGRLGVWSRCNSCNVGIASFQVTKVNWKPLAEGWRQTVISKGSKIRNQGDLMKITTRVKLSKH</sequence>
<organism evidence="1 2">
    <name type="scientific">Phialemonium atrogriseum</name>
    <dbReference type="NCBI Taxonomy" id="1093897"/>
    <lineage>
        <taxon>Eukaryota</taxon>
        <taxon>Fungi</taxon>
        <taxon>Dikarya</taxon>
        <taxon>Ascomycota</taxon>
        <taxon>Pezizomycotina</taxon>
        <taxon>Sordariomycetes</taxon>
        <taxon>Sordariomycetidae</taxon>
        <taxon>Cephalothecales</taxon>
        <taxon>Cephalothecaceae</taxon>
        <taxon>Phialemonium</taxon>
    </lineage>
</organism>
<evidence type="ECO:0008006" key="3">
    <source>
        <dbReference type="Google" id="ProtNLM"/>
    </source>
</evidence>
<evidence type="ECO:0000313" key="1">
    <source>
        <dbReference type="EMBL" id="KAK1768333.1"/>
    </source>
</evidence>
<evidence type="ECO:0000313" key="2">
    <source>
        <dbReference type="Proteomes" id="UP001244011"/>
    </source>
</evidence>
<comment type="caution">
    <text evidence="1">The sequence shown here is derived from an EMBL/GenBank/DDBJ whole genome shotgun (WGS) entry which is preliminary data.</text>
</comment>
<dbReference type="AlphaFoldDB" id="A0AAJ0C3C6"/>